<reference evidence="3" key="1">
    <citation type="submission" date="2024-02" db="EMBL/GenBank/DDBJ databases">
        <authorList>
            <consortium name="ELIXIR-Norway"/>
            <consortium name="Elixir Norway"/>
        </authorList>
    </citation>
    <scope>NUCLEOTIDE SEQUENCE</scope>
</reference>
<sequence>MQCKKILDPDTERRQTSPPGRRSSRSFGSNEQQTLKDKIRTTECPRFMKIQKLRPDCSKMLEIEIEIERDIRQTDRQDNILRDEKEWRIRNAHRVQDPLQRLEKLAALVEMMVSGAVRSLLRRQKREMQDHDTRNDNGDHRSTCAVIAMDETLCSIAPPVVVCFLPSSFIIFNLLSCSLFHLTF</sequence>
<proteinExistence type="predicted"/>
<protein>
    <submittedName>
        <fullName evidence="3">Uncharacterized protein</fullName>
    </submittedName>
</protein>
<accession>A0ABP0X9A1</accession>
<dbReference type="EMBL" id="OZ020102">
    <property type="protein sequence ID" value="CAK9275664.1"/>
    <property type="molecule type" value="Genomic_DNA"/>
</dbReference>
<evidence type="ECO:0000313" key="4">
    <source>
        <dbReference type="Proteomes" id="UP001497444"/>
    </source>
</evidence>
<dbReference type="Proteomes" id="UP001497444">
    <property type="component" value="Chromosome 7"/>
</dbReference>
<feature type="region of interest" description="Disordered" evidence="1">
    <location>
        <begin position="1"/>
        <end position="40"/>
    </location>
</feature>
<keyword evidence="4" id="KW-1185">Reference proteome</keyword>
<feature type="compositionally biased region" description="Basic and acidic residues" evidence="1">
    <location>
        <begin position="1"/>
        <end position="15"/>
    </location>
</feature>
<keyword evidence="2" id="KW-1133">Transmembrane helix</keyword>
<name>A0ABP0X9A1_9BRYO</name>
<keyword evidence="2" id="KW-0812">Transmembrane</keyword>
<keyword evidence="2" id="KW-0472">Membrane</keyword>
<organism evidence="3 4">
    <name type="scientific">Sphagnum jensenii</name>
    <dbReference type="NCBI Taxonomy" id="128206"/>
    <lineage>
        <taxon>Eukaryota</taxon>
        <taxon>Viridiplantae</taxon>
        <taxon>Streptophyta</taxon>
        <taxon>Embryophyta</taxon>
        <taxon>Bryophyta</taxon>
        <taxon>Sphagnophytina</taxon>
        <taxon>Sphagnopsida</taxon>
        <taxon>Sphagnales</taxon>
        <taxon>Sphagnaceae</taxon>
        <taxon>Sphagnum</taxon>
    </lineage>
</organism>
<gene>
    <name evidence="3" type="ORF">CSSPJE1EN1_LOCUS21142</name>
</gene>
<evidence type="ECO:0000313" key="3">
    <source>
        <dbReference type="EMBL" id="CAK9275664.1"/>
    </source>
</evidence>
<feature type="transmembrane region" description="Helical" evidence="2">
    <location>
        <begin position="156"/>
        <end position="182"/>
    </location>
</feature>
<evidence type="ECO:0000256" key="2">
    <source>
        <dbReference type="SAM" id="Phobius"/>
    </source>
</evidence>
<evidence type="ECO:0000256" key="1">
    <source>
        <dbReference type="SAM" id="MobiDB-lite"/>
    </source>
</evidence>
<feature type="compositionally biased region" description="Low complexity" evidence="1">
    <location>
        <begin position="16"/>
        <end position="29"/>
    </location>
</feature>